<keyword evidence="1" id="KW-0802">TPR repeat</keyword>
<evidence type="ECO:0000313" key="2">
    <source>
        <dbReference type="EMBL" id="MFD2754156.1"/>
    </source>
</evidence>
<evidence type="ECO:0000313" key="3">
    <source>
        <dbReference type="Proteomes" id="UP001597463"/>
    </source>
</evidence>
<reference evidence="3" key="1">
    <citation type="journal article" date="2019" name="Int. J. Syst. Evol. Microbiol.">
        <title>The Global Catalogue of Microorganisms (GCM) 10K type strain sequencing project: providing services to taxonomists for standard genome sequencing and annotation.</title>
        <authorList>
            <consortium name="The Broad Institute Genomics Platform"/>
            <consortium name="The Broad Institute Genome Sequencing Center for Infectious Disease"/>
            <person name="Wu L."/>
            <person name="Ma J."/>
        </authorList>
    </citation>
    <scope>NUCLEOTIDE SEQUENCE [LARGE SCALE GENOMIC DNA]</scope>
    <source>
        <strain evidence="3">TISTR 1906</strain>
    </source>
</reference>
<comment type="caution">
    <text evidence="2">The sequence shown here is derived from an EMBL/GenBank/DDBJ whole genome shotgun (WGS) entry which is preliminary data.</text>
</comment>
<name>A0ABW5UKU7_9BURK</name>
<dbReference type="InterPro" id="IPR019734">
    <property type="entry name" value="TPR_rpt"/>
</dbReference>
<accession>A0ABW5UKU7</accession>
<gene>
    <name evidence="2" type="ORF">ACFSW6_08655</name>
</gene>
<feature type="repeat" description="TPR" evidence="1">
    <location>
        <begin position="19"/>
        <end position="52"/>
    </location>
</feature>
<protein>
    <submittedName>
        <fullName evidence="2">Tetratricopeptide repeat protein</fullName>
    </submittedName>
</protein>
<dbReference type="InterPro" id="IPR011990">
    <property type="entry name" value="TPR-like_helical_dom_sf"/>
</dbReference>
<dbReference type="SUPFAM" id="SSF48452">
    <property type="entry name" value="TPR-like"/>
    <property type="match status" value="1"/>
</dbReference>
<dbReference type="Pfam" id="PF13432">
    <property type="entry name" value="TPR_16"/>
    <property type="match status" value="1"/>
</dbReference>
<dbReference type="Gene3D" id="1.25.40.10">
    <property type="entry name" value="Tetratricopeptide repeat domain"/>
    <property type="match status" value="1"/>
</dbReference>
<dbReference type="PROSITE" id="PS50005">
    <property type="entry name" value="TPR"/>
    <property type="match status" value="1"/>
</dbReference>
<sequence length="109" mass="11967">MSIAIRNFEALLAQGKDSALLRYTLGKAYLDQEQAENARSHLQQATALDPDYSVAWKLLGKAELALGDTVAARRAWQQGLACAHARGDAQVVKELQVFLRRLDKQAGMA</sequence>
<dbReference type="SMART" id="SM00028">
    <property type="entry name" value="TPR"/>
    <property type="match status" value="2"/>
</dbReference>
<organism evidence="2 3">
    <name type="scientific">Comamonas terrae</name>
    <dbReference type="NCBI Taxonomy" id="673548"/>
    <lineage>
        <taxon>Bacteria</taxon>
        <taxon>Pseudomonadati</taxon>
        <taxon>Pseudomonadota</taxon>
        <taxon>Betaproteobacteria</taxon>
        <taxon>Burkholderiales</taxon>
        <taxon>Comamonadaceae</taxon>
        <taxon>Comamonas</taxon>
    </lineage>
</organism>
<proteinExistence type="predicted"/>
<dbReference type="EMBL" id="JBHUMV010000003">
    <property type="protein sequence ID" value="MFD2754156.1"/>
    <property type="molecule type" value="Genomic_DNA"/>
</dbReference>
<dbReference type="RefSeq" id="WP_066469826.1">
    <property type="nucleotide sequence ID" value="NZ_BCNT01000001.1"/>
</dbReference>
<keyword evidence="3" id="KW-1185">Reference proteome</keyword>
<dbReference type="Proteomes" id="UP001597463">
    <property type="component" value="Unassembled WGS sequence"/>
</dbReference>
<evidence type="ECO:0000256" key="1">
    <source>
        <dbReference type="PROSITE-ProRule" id="PRU00339"/>
    </source>
</evidence>